<dbReference type="EMBL" id="QPJK01000004">
    <property type="protein sequence ID" value="RCW71335.1"/>
    <property type="molecule type" value="Genomic_DNA"/>
</dbReference>
<dbReference type="RefSeq" id="WP_114468580.1">
    <property type="nucleotide sequence ID" value="NZ_QPJK01000004.1"/>
</dbReference>
<accession>A0A368XTX0</accession>
<name>A0A368XTX0_9BURK</name>
<sequence>MSRLPWRDQAAVWLAPSQAGLALRRRGWGTPVEGHHQAVAAPDGAGDAGAALQALAELEKLAVAARPHRARTRIVVSNRFVRTALLPDGRALRGATERQVAAREVLRGIHGDAVDGWDVAVDDAAAPGMPAAAVDAAWLQRLRQQAGLQAVSVRPLLALAAAHAWPHIAGRHAWLLVTEPDGAMLARIGTPHGWQSLRSLPFDAAHGRAALVPWLARCALLDGLEPADLPLVHVAWSGMGAAMPAPDASLAQAGWQLQPLALAAAHFF</sequence>
<comment type="caution">
    <text evidence="1">The sequence shown here is derived from an EMBL/GenBank/DDBJ whole genome shotgun (WGS) entry which is preliminary data.</text>
</comment>
<evidence type="ECO:0000313" key="1">
    <source>
        <dbReference type="EMBL" id="RCW71335.1"/>
    </source>
</evidence>
<reference evidence="1 2" key="1">
    <citation type="submission" date="2018-07" db="EMBL/GenBank/DDBJ databases">
        <title>Genomic Encyclopedia of Type Strains, Phase IV (KMG-IV): sequencing the most valuable type-strain genomes for metagenomic binning, comparative biology and taxonomic classification.</title>
        <authorList>
            <person name="Goeker M."/>
        </authorList>
    </citation>
    <scope>NUCLEOTIDE SEQUENCE [LARGE SCALE GENOMIC DNA]</scope>
    <source>
        <strain evidence="1 2">DSM 21634</strain>
    </source>
</reference>
<keyword evidence="2" id="KW-1185">Reference proteome</keyword>
<dbReference type="OrthoDB" id="8896664at2"/>
<dbReference type="AlphaFoldDB" id="A0A368XTX0"/>
<protein>
    <submittedName>
        <fullName evidence="1">Uncharacterized protein</fullName>
    </submittedName>
</protein>
<gene>
    <name evidence="1" type="ORF">DES41_104154</name>
</gene>
<organism evidence="1 2">
    <name type="scientific">Pseudorhodoferax soli</name>
    <dbReference type="NCBI Taxonomy" id="545864"/>
    <lineage>
        <taxon>Bacteria</taxon>
        <taxon>Pseudomonadati</taxon>
        <taxon>Pseudomonadota</taxon>
        <taxon>Betaproteobacteria</taxon>
        <taxon>Burkholderiales</taxon>
        <taxon>Comamonadaceae</taxon>
    </lineage>
</organism>
<proteinExistence type="predicted"/>
<dbReference type="Proteomes" id="UP000252884">
    <property type="component" value="Unassembled WGS sequence"/>
</dbReference>
<evidence type="ECO:0000313" key="2">
    <source>
        <dbReference type="Proteomes" id="UP000252884"/>
    </source>
</evidence>